<comment type="caution">
    <text evidence="2">The sequence shown here is derived from an EMBL/GenBank/DDBJ whole genome shotgun (WGS) entry which is preliminary data.</text>
</comment>
<accession>A0ABQ8UT50</accession>
<organism evidence="2 3">
    <name type="scientific">Paratrimastix pyriformis</name>
    <dbReference type="NCBI Taxonomy" id="342808"/>
    <lineage>
        <taxon>Eukaryota</taxon>
        <taxon>Metamonada</taxon>
        <taxon>Preaxostyla</taxon>
        <taxon>Paratrimastigidae</taxon>
        <taxon>Paratrimastix</taxon>
    </lineage>
</organism>
<dbReference type="Proteomes" id="UP001141327">
    <property type="component" value="Unassembled WGS sequence"/>
</dbReference>
<keyword evidence="3" id="KW-1185">Reference proteome</keyword>
<protein>
    <recommendedName>
        <fullName evidence="4">UBA domain-containing protein</fullName>
    </recommendedName>
</protein>
<evidence type="ECO:0000256" key="1">
    <source>
        <dbReference type="SAM" id="MobiDB-lite"/>
    </source>
</evidence>
<reference evidence="2" key="1">
    <citation type="journal article" date="2022" name="bioRxiv">
        <title>Genomics of Preaxostyla Flagellates Illuminates Evolutionary Transitions and the Path Towards Mitochondrial Loss.</title>
        <authorList>
            <person name="Novak L.V.F."/>
            <person name="Treitli S.C."/>
            <person name="Pyrih J."/>
            <person name="Halakuc P."/>
            <person name="Pipaliya S.V."/>
            <person name="Vacek V."/>
            <person name="Brzon O."/>
            <person name="Soukal P."/>
            <person name="Eme L."/>
            <person name="Dacks J.B."/>
            <person name="Karnkowska A."/>
            <person name="Elias M."/>
            <person name="Hampl V."/>
        </authorList>
    </citation>
    <scope>NUCLEOTIDE SEQUENCE</scope>
    <source>
        <strain evidence="2">RCP-MX</strain>
    </source>
</reference>
<evidence type="ECO:0000313" key="3">
    <source>
        <dbReference type="Proteomes" id="UP001141327"/>
    </source>
</evidence>
<gene>
    <name evidence="2" type="ORF">PAPYR_1165</name>
</gene>
<sequence length="350" mass="38094">MLFCKLGPCASHYLFLPRVVERRMLTSLCRFDGEVTISELVQSALGAAVWNPIPRLEAVKYLHILSDGANLKVGIAADGDLQTNLLWAAPIRPDLVSIPEPGLVLIANPKPCAIRFSRLADEQLLRQNLGVTAQPQSAQPPSVTPLRPPLPTRPRVPASLVTLPPDYVENVPHTAFTYDFSVEKQFIQMLTARELEEKARRLSTPSPMPMMPLSIPMITSPGPASGIPMSAAVSSAVSSSPPAATTTPLVLPEPPIPMPLNPFDEPPQVPPVACEGNPAALFGMGFPEDVLKFALSRYDKDPNQEDKALELVLTYQKLRDMGYSDALTKEALLLTESMSAALAWLNERHD</sequence>
<evidence type="ECO:0000313" key="2">
    <source>
        <dbReference type="EMBL" id="KAJ4462008.1"/>
    </source>
</evidence>
<evidence type="ECO:0008006" key="4">
    <source>
        <dbReference type="Google" id="ProtNLM"/>
    </source>
</evidence>
<name>A0ABQ8UT50_9EUKA</name>
<dbReference type="EMBL" id="JAPMOS010000004">
    <property type="protein sequence ID" value="KAJ4462008.1"/>
    <property type="molecule type" value="Genomic_DNA"/>
</dbReference>
<proteinExistence type="predicted"/>
<feature type="region of interest" description="Disordered" evidence="1">
    <location>
        <begin position="131"/>
        <end position="150"/>
    </location>
</feature>